<keyword evidence="2" id="KW-1185">Reference proteome</keyword>
<proteinExistence type="predicted"/>
<reference evidence="1" key="1">
    <citation type="submission" date="2021-03" db="EMBL/GenBank/DDBJ databases">
        <authorList>
            <consortium name="DOE Joint Genome Institute"/>
            <person name="Ahrendt S."/>
            <person name="Looney B.P."/>
            <person name="Miyauchi S."/>
            <person name="Morin E."/>
            <person name="Drula E."/>
            <person name="Courty P.E."/>
            <person name="Chicoki N."/>
            <person name="Fauchery L."/>
            <person name="Kohler A."/>
            <person name="Kuo A."/>
            <person name="Labutti K."/>
            <person name="Pangilinan J."/>
            <person name="Lipzen A."/>
            <person name="Riley R."/>
            <person name="Andreopoulos W."/>
            <person name="He G."/>
            <person name="Johnson J."/>
            <person name="Barry K.W."/>
            <person name="Grigoriev I.V."/>
            <person name="Nagy L."/>
            <person name="Hibbett D."/>
            <person name="Henrissat B."/>
            <person name="Matheny P.B."/>
            <person name="Labbe J."/>
            <person name="Martin F."/>
        </authorList>
    </citation>
    <scope>NUCLEOTIDE SEQUENCE</scope>
    <source>
        <strain evidence="1">HHB10654</strain>
    </source>
</reference>
<evidence type="ECO:0000313" key="1">
    <source>
        <dbReference type="EMBL" id="KAI0057393.1"/>
    </source>
</evidence>
<gene>
    <name evidence="1" type="ORF">BV25DRAFT_1437373</name>
</gene>
<accession>A0ACB8SM89</accession>
<protein>
    <submittedName>
        <fullName evidence="1">Uncharacterized protein</fullName>
    </submittedName>
</protein>
<dbReference type="EMBL" id="MU277248">
    <property type="protein sequence ID" value="KAI0057393.1"/>
    <property type="molecule type" value="Genomic_DNA"/>
</dbReference>
<reference evidence="1" key="2">
    <citation type="journal article" date="2022" name="New Phytol.">
        <title>Evolutionary transition to the ectomycorrhizal habit in the genomes of a hyperdiverse lineage of mushroom-forming fungi.</title>
        <authorList>
            <person name="Looney B."/>
            <person name="Miyauchi S."/>
            <person name="Morin E."/>
            <person name="Drula E."/>
            <person name="Courty P.E."/>
            <person name="Kohler A."/>
            <person name="Kuo A."/>
            <person name="LaButti K."/>
            <person name="Pangilinan J."/>
            <person name="Lipzen A."/>
            <person name="Riley R."/>
            <person name="Andreopoulos W."/>
            <person name="He G."/>
            <person name="Johnson J."/>
            <person name="Nolan M."/>
            <person name="Tritt A."/>
            <person name="Barry K.W."/>
            <person name="Grigoriev I.V."/>
            <person name="Nagy L.G."/>
            <person name="Hibbett D."/>
            <person name="Henrissat B."/>
            <person name="Matheny P.B."/>
            <person name="Labbe J."/>
            <person name="Martin F.M."/>
        </authorList>
    </citation>
    <scope>NUCLEOTIDE SEQUENCE</scope>
    <source>
        <strain evidence="1">HHB10654</strain>
    </source>
</reference>
<evidence type="ECO:0000313" key="2">
    <source>
        <dbReference type="Proteomes" id="UP000814140"/>
    </source>
</evidence>
<dbReference type="Proteomes" id="UP000814140">
    <property type="component" value="Unassembled WGS sequence"/>
</dbReference>
<organism evidence="1 2">
    <name type="scientific">Artomyces pyxidatus</name>
    <dbReference type="NCBI Taxonomy" id="48021"/>
    <lineage>
        <taxon>Eukaryota</taxon>
        <taxon>Fungi</taxon>
        <taxon>Dikarya</taxon>
        <taxon>Basidiomycota</taxon>
        <taxon>Agaricomycotina</taxon>
        <taxon>Agaricomycetes</taxon>
        <taxon>Russulales</taxon>
        <taxon>Auriscalpiaceae</taxon>
        <taxon>Artomyces</taxon>
    </lineage>
</organism>
<comment type="caution">
    <text evidence="1">The sequence shown here is derived from an EMBL/GenBank/DDBJ whole genome shotgun (WGS) entry which is preliminary data.</text>
</comment>
<name>A0ACB8SM89_9AGAM</name>
<sequence>MKRSLVGGVSTVLWRKTLAEIRTTQIPRNAHLLLFRLHSPSPSCYAAIDPSTNALRSFSDIARKDEYSKRSSMRVSSPNSVWHRLSRRTGIGRTGSEHGADGRVRQEATGVAEHAAGLDSRK</sequence>